<reference evidence="1 2" key="1">
    <citation type="submission" date="2017-06" db="EMBL/GenBank/DDBJ databases">
        <title>Genome sequence of Bacillus sonorensis strain SRCM101395.</title>
        <authorList>
            <person name="Cho S.H."/>
        </authorList>
    </citation>
    <scope>NUCLEOTIDE SEQUENCE [LARGE SCALE GENOMIC DNA]</scope>
    <source>
        <strain evidence="1 2">SRCM101395</strain>
    </source>
</reference>
<sequence>MKFEQYETVVLIEDDPTEDLKKGEVGTVVMIFTEPEEAYEVEFVDEEGKTKVQKAFLPEKLKNTCKVLKENVEYLSPRRRTCGH</sequence>
<dbReference type="InterPro" id="IPR032568">
    <property type="entry name" value="DUF4926"/>
</dbReference>
<evidence type="ECO:0000313" key="1">
    <source>
        <dbReference type="EMBL" id="ASB89493.1"/>
    </source>
</evidence>
<keyword evidence="2" id="KW-1185">Reference proteome</keyword>
<evidence type="ECO:0008006" key="3">
    <source>
        <dbReference type="Google" id="ProtNLM"/>
    </source>
</evidence>
<dbReference type="RefSeq" id="WP_088272948.1">
    <property type="nucleotide sequence ID" value="NZ_CP021920.1"/>
</dbReference>
<evidence type="ECO:0000313" key="2">
    <source>
        <dbReference type="Proteomes" id="UP000196877"/>
    </source>
</evidence>
<dbReference type="Proteomes" id="UP000196877">
    <property type="component" value="Chromosome"/>
</dbReference>
<name>A0ABM6LJG2_9BACI</name>
<gene>
    <name evidence="1" type="ORF">S101395_02986</name>
</gene>
<accession>A0ABM6LJG2</accession>
<dbReference type="Pfam" id="PF16277">
    <property type="entry name" value="DUF4926"/>
    <property type="match status" value="1"/>
</dbReference>
<dbReference type="EMBL" id="CP021920">
    <property type="protein sequence ID" value="ASB89493.1"/>
    <property type="molecule type" value="Genomic_DNA"/>
</dbReference>
<organism evidence="1 2">
    <name type="scientific">Bacillus sonorensis</name>
    <dbReference type="NCBI Taxonomy" id="119858"/>
    <lineage>
        <taxon>Bacteria</taxon>
        <taxon>Bacillati</taxon>
        <taxon>Bacillota</taxon>
        <taxon>Bacilli</taxon>
        <taxon>Bacillales</taxon>
        <taxon>Bacillaceae</taxon>
        <taxon>Bacillus</taxon>
    </lineage>
</organism>
<proteinExistence type="predicted"/>
<protein>
    <recommendedName>
        <fullName evidence="3">DUF4926 domain-containing protein</fullName>
    </recommendedName>
</protein>